<evidence type="ECO:0000313" key="2">
    <source>
        <dbReference type="EMBL" id="NJP90427.1"/>
    </source>
</evidence>
<evidence type="ECO:0000259" key="1">
    <source>
        <dbReference type="PROSITE" id="PS50878"/>
    </source>
</evidence>
<dbReference type="PROSITE" id="PS50878">
    <property type="entry name" value="RT_POL"/>
    <property type="match status" value="1"/>
</dbReference>
<comment type="caution">
    <text evidence="2">The sequence shown here is derived from an EMBL/GenBank/DDBJ whole genome shotgun (WGS) entry which is preliminary data.</text>
</comment>
<sequence>MRLDISYLKTLDLEKSAQYVMQTPLDHFPRLVMDRCLENATSTLASHMSAALNAGMVIESEVLTMPRAGFGPRPVVLTGPVERTLYRSLAQAIEKDLPPQSRGAGKYDALKSFGLDGRSEYIVEIDIAACYEYIGHGILCDELMLRSMDFNTADALKVFLGEVSKQSRGLPQMQDTSDRLADAYLSILDRRLGRHGYDVRRYADDIRVTAKDWLTANEIIERAAEYARELGLILSAHKTGIYRRETLIEQQQSEANFFNGYIWRAKETLTRFFFAVPPPYSDQAPEEIIVEPEEKATAQRAYWDLLADWSKGRRGRSAVETEGSNWIPLILSGLQSYQRRISDRRLDQIVFRHPRYLEAVSNYITARSRVWPEEKHWNSVARLIGMARQSPWAKLWLLDTIERVSPVAGDAPRRVREWVAQQLGDRHESVRGQAAWVRAILGELTANEVGNVYRAASRMTKPAIAAASTLQQGIDKPIVLAIEGDSPLNREAAKWANALIPKS</sequence>
<name>A0ABX1B1S8_9ACTN</name>
<gene>
    <name evidence="2" type="ORF">HCN51_13355</name>
</gene>
<accession>A0ABX1B1S8</accession>
<protein>
    <recommendedName>
        <fullName evidence="1">Reverse transcriptase domain-containing protein</fullName>
    </recommendedName>
</protein>
<organism evidence="2 3">
    <name type="scientific">Nonomuraea composti</name>
    <dbReference type="NCBI Taxonomy" id="2720023"/>
    <lineage>
        <taxon>Bacteria</taxon>
        <taxon>Bacillati</taxon>
        <taxon>Actinomycetota</taxon>
        <taxon>Actinomycetes</taxon>
        <taxon>Streptosporangiales</taxon>
        <taxon>Streptosporangiaceae</taxon>
        <taxon>Nonomuraea</taxon>
    </lineage>
</organism>
<dbReference type="Proteomes" id="UP000696294">
    <property type="component" value="Unassembled WGS sequence"/>
</dbReference>
<reference evidence="2 3" key="1">
    <citation type="submission" date="2020-03" db="EMBL/GenBank/DDBJ databases">
        <title>WGS of actinomycetes isolated from Thailand.</title>
        <authorList>
            <person name="Thawai C."/>
        </authorList>
    </citation>
    <scope>NUCLEOTIDE SEQUENCE [LARGE SCALE GENOMIC DNA]</scope>
    <source>
        <strain evidence="2 3">FMUSA5-5</strain>
    </source>
</reference>
<feature type="domain" description="Reverse transcriptase" evidence="1">
    <location>
        <begin position="46"/>
        <end position="262"/>
    </location>
</feature>
<dbReference type="EMBL" id="JAATEP010000008">
    <property type="protein sequence ID" value="NJP90427.1"/>
    <property type="molecule type" value="Genomic_DNA"/>
</dbReference>
<keyword evidence="3" id="KW-1185">Reference proteome</keyword>
<evidence type="ECO:0000313" key="3">
    <source>
        <dbReference type="Proteomes" id="UP000696294"/>
    </source>
</evidence>
<dbReference type="Pfam" id="PF00078">
    <property type="entry name" value="RVT_1"/>
    <property type="match status" value="1"/>
</dbReference>
<proteinExistence type="predicted"/>
<dbReference type="RefSeq" id="WP_168009980.1">
    <property type="nucleotide sequence ID" value="NZ_JAATEP010000008.1"/>
</dbReference>
<dbReference type="InterPro" id="IPR000477">
    <property type="entry name" value="RT_dom"/>
</dbReference>